<dbReference type="EMBL" id="ACVQ01000005">
    <property type="protein sequence ID" value="EET80593.1"/>
    <property type="molecule type" value="Genomic_DNA"/>
</dbReference>
<name>C6RD26_9BACT</name>
<accession>C6RD26</accession>
<dbReference type="AlphaFoldDB" id="C6RD26"/>
<evidence type="ECO:0000313" key="2">
    <source>
        <dbReference type="Proteomes" id="UP000003107"/>
    </source>
</evidence>
<gene>
    <name evidence="1" type="ORF">CAMSH0001_1742</name>
</gene>
<comment type="caution">
    <text evidence="1">The sequence shown here is derived from an EMBL/GenBank/DDBJ whole genome shotgun (WGS) entry which is preliminary data.</text>
</comment>
<sequence length="42" mass="4981">MLLFLYTFHSNLTVNLEVIKSPNQDHLQVRQGYFAPNFRKSI</sequence>
<protein>
    <submittedName>
        <fullName evidence="1">Uncharacterized protein</fullName>
    </submittedName>
</protein>
<dbReference type="Proteomes" id="UP000003107">
    <property type="component" value="Unassembled WGS sequence"/>
</dbReference>
<reference evidence="1 2" key="1">
    <citation type="submission" date="2009-07" db="EMBL/GenBank/DDBJ databases">
        <authorList>
            <person name="Madupu R."/>
            <person name="Sebastian Y."/>
            <person name="Durkin A.S."/>
            <person name="Torralba M."/>
            <person name="Methe B."/>
            <person name="Sutton G.G."/>
            <person name="Strausberg R.L."/>
            <person name="Nelson K.E."/>
        </authorList>
    </citation>
    <scope>NUCLEOTIDE SEQUENCE [LARGE SCALE GENOMIC DNA]</scope>
    <source>
        <strain evidence="1 2">RM3277</strain>
    </source>
</reference>
<organism evidence="1 2">
    <name type="scientific">Campylobacter showae RM3277</name>
    <dbReference type="NCBI Taxonomy" id="553219"/>
    <lineage>
        <taxon>Bacteria</taxon>
        <taxon>Pseudomonadati</taxon>
        <taxon>Campylobacterota</taxon>
        <taxon>Epsilonproteobacteria</taxon>
        <taxon>Campylobacterales</taxon>
        <taxon>Campylobacteraceae</taxon>
        <taxon>Campylobacter</taxon>
    </lineage>
</organism>
<evidence type="ECO:0000313" key="1">
    <source>
        <dbReference type="EMBL" id="EET80593.1"/>
    </source>
</evidence>
<keyword evidence="2" id="KW-1185">Reference proteome</keyword>
<dbReference type="STRING" id="553219.CAMSH0001_1742"/>
<proteinExistence type="predicted"/>